<reference evidence="2" key="1">
    <citation type="submission" date="2021-06" db="EMBL/GenBank/DDBJ databases">
        <title>Comparative genomics, transcriptomics and evolutionary studies reveal genomic signatures of adaptation to plant cell wall in hemibiotrophic fungi.</title>
        <authorList>
            <consortium name="DOE Joint Genome Institute"/>
            <person name="Baroncelli R."/>
            <person name="Diaz J.F."/>
            <person name="Benocci T."/>
            <person name="Peng M."/>
            <person name="Battaglia E."/>
            <person name="Haridas S."/>
            <person name="Andreopoulos W."/>
            <person name="Labutti K."/>
            <person name="Pangilinan J."/>
            <person name="Floch G.L."/>
            <person name="Makela M.R."/>
            <person name="Henrissat B."/>
            <person name="Grigoriev I.V."/>
            <person name="Crouch J.A."/>
            <person name="De Vries R.P."/>
            <person name="Sukno S.A."/>
            <person name="Thon M.R."/>
        </authorList>
    </citation>
    <scope>NUCLEOTIDE SEQUENCE</scope>
    <source>
        <strain evidence="2">CBS 125086</strain>
    </source>
</reference>
<evidence type="ECO:0000256" key="1">
    <source>
        <dbReference type="SAM" id="MobiDB-lite"/>
    </source>
</evidence>
<protein>
    <submittedName>
        <fullName evidence="2">Uncharacterized protein</fullName>
    </submittedName>
</protein>
<proteinExistence type="predicted"/>
<comment type="caution">
    <text evidence="2">The sequence shown here is derived from an EMBL/GenBank/DDBJ whole genome shotgun (WGS) entry which is preliminary data.</text>
</comment>
<dbReference type="EMBL" id="JAHLJV010000001">
    <property type="protein sequence ID" value="KAK1600487.1"/>
    <property type="molecule type" value="Genomic_DNA"/>
</dbReference>
<dbReference type="RefSeq" id="XP_060420983.1">
    <property type="nucleotide sequence ID" value="XM_060556383.1"/>
</dbReference>
<dbReference type="Proteomes" id="UP001230504">
    <property type="component" value="Unassembled WGS sequence"/>
</dbReference>
<evidence type="ECO:0000313" key="2">
    <source>
        <dbReference type="EMBL" id="KAK1600487.1"/>
    </source>
</evidence>
<accession>A0AAD8QD87</accession>
<sequence length="103" mass="11806">MAWSPEGPLDRLVPPFISPSQSWMKSTPQALIAHIVKQVDSRSLGKPQKYRIVMTHEQEQGPWKRKSLKKSEKDWKRQSLTGIEPDVGVEPTTLRLRVSRSTD</sequence>
<keyword evidence="3" id="KW-1185">Reference proteome</keyword>
<dbReference type="AlphaFoldDB" id="A0AAD8QD87"/>
<name>A0AAD8QD87_9PEZI</name>
<feature type="region of interest" description="Disordered" evidence="1">
    <location>
        <begin position="57"/>
        <end position="76"/>
    </location>
</feature>
<dbReference type="GeneID" id="85440623"/>
<gene>
    <name evidence="2" type="ORF">LY79DRAFT_533769</name>
</gene>
<organism evidence="2 3">
    <name type="scientific">Colletotrichum navitas</name>
    <dbReference type="NCBI Taxonomy" id="681940"/>
    <lineage>
        <taxon>Eukaryota</taxon>
        <taxon>Fungi</taxon>
        <taxon>Dikarya</taxon>
        <taxon>Ascomycota</taxon>
        <taxon>Pezizomycotina</taxon>
        <taxon>Sordariomycetes</taxon>
        <taxon>Hypocreomycetidae</taxon>
        <taxon>Glomerellales</taxon>
        <taxon>Glomerellaceae</taxon>
        <taxon>Colletotrichum</taxon>
        <taxon>Colletotrichum graminicola species complex</taxon>
    </lineage>
</organism>
<evidence type="ECO:0000313" key="3">
    <source>
        <dbReference type="Proteomes" id="UP001230504"/>
    </source>
</evidence>